<reference evidence="1 3" key="1">
    <citation type="submission" date="2018-06" db="EMBL/GenBank/DDBJ databases">
        <authorList>
            <consortium name="Pathogen Informatics"/>
            <person name="Doyle S."/>
        </authorList>
    </citation>
    <scope>NUCLEOTIDE SEQUENCE [LARGE SCALE GENOMIC DNA]</scope>
    <source>
        <strain evidence="1 3">NCTC10597</strain>
    </source>
</reference>
<dbReference type="Proteomes" id="UP000254330">
    <property type="component" value="Unassembled WGS sequence"/>
</dbReference>
<name>A0A8B4Q8P0_9BACL</name>
<evidence type="ECO:0008006" key="5">
    <source>
        <dbReference type="Google" id="ProtNLM"/>
    </source>
</evidence>
<reference evidence="2 4" key="2">
    <citation type="submission" date="2019-03" db="EMBL/GenBank/DDBJ databases">
        <title>Genomic Encyclopedia of Type Strains, Phase IV (KMG-IV): sequencing the most valuable type-strain genomes for metagenomic binning, comparative biology and taxonomic classification.</title>
        <authorList>
            <person name="Goeker M."/>
        </authorList>
    </citation>
    <scope>NUCLEOTIDE SEQUENCE [LARGE SCALE GENOMIC DNA]</scope>
    <source>
        <strain evidence="2 4">DSM 20580</strain>
    </source>
</reference>
<protein>
    <recommendedName>
        <fullName evidence="5">Transposase and inactivated derivatives</fullName>
    </recommendedName>
</protein>
<dbReference type="EMBL" id="UGNP01000001">
    <property type="protein sequence ID" value="STX08740.1"/>
    <property type="molecule type" value="Genomic_DNA"/>
</dbReference>
<dbReference type="EMBL" id="SNZG01000015">
    <property type="protein sequence ID" value="TDR38653.1"/>
    <property type="molecule type" value="Genomic_DNA"/>
</dbReference>
<dbReference type="Proteomes" id="UP000294641">
    <property type="component" value="Unassembled WGS sequence"/>
</dbReference>
<dbReference type="RefSeq" id="WP_109349507.1">
    <property type="nucleotide sequence ID" value="NZ_SNZG01000015.1"/>
</dbReference>
<evidence type="ECO:0000313" key="1">
    <source>
        <dbReference type="EMBL" id="STX08740.1"/>
    </source>
</evidence>
<keyword evidence="4" id="KW-1185">Reference proteome</keyword>
<proteinExistence type="predicted"/>
<comment type="caution">
    <text evidence="1">The sequence shown here is derived from an EMBL/GenBank/DDBJ whole genome shotgun (WGS) entry which is preliminary data.</text>
</comment>
<dbReference type="AlphaFoldDB" id="A0A8B4Q8P0"/>
<evidence type="ECO:0000313" key="3">
    <source>
        <dbReference type="Proteomes" id="UP000254330"/>
    </source>
</evidence>
<sequence length="128" mass="14903">MHCIFNLPENLNVEFFEGDLFVTPPKLQNCFCEGRLHMHEKRVQAIKHSYTFESGVVMIHLMIRTYRCSCCKHQFTCDGQLGVQKGTTQNFRQIAVDYAEATSLQKAALKFSTPKSTIWHWQKQLSFQ</sequence>
<evidence type="ECO:0000313" key="2">
    <source>
        <dbReference type="EMBL" id="TDR38653.1"/>
    </source>
</evidence>
<gene>
    <name evidence="2" type="ORF">DFR61_11528</name>
    <name evidence="1" type="ORF">NCTC10597_00406</name>
</gene>
<organism evidence="1 3">
    <name type="scientific">Kurthia zopfii</name>
    <dbReference type="NCBI Taxonomy" id="1650"/>
    <lineage>
        <taxon>Bacteria</taxon>
        <taxon>Bacillati</taxon>
        <taxon>Bacillota</taxon>
        <taxon>Bacilli</taxon>
        <taxon>Bacillales</taxon>
        <taxon>Caryophanaceae</taxon>
        <taxon>Kurthia</taxon>
    </lineage>
</organism>
<evidence type="ECO:0000313" key="4">
    <source>
        <dbReference type="Proteomes" id="UP000294641"/>
    </source>
</evidence>
<accession>A0A8B4Q8P0</accession>